<feature type="binding site" evidence="2">
    <location>
        <begin position="249"/>
        <end position="250"/>
    </location>
    <ligand>
        <name>ATP</name>
        <dbReference type="ChEBI" id="CHEBI:30616"/>
    </ligand>
</feature>
<dbReference type="AlphaFoldDB" id="A0A501W6N3"/>
<name>A0A501W6N3_9BACT</name>
<reference evidence="4 5" key="1">
    <citation type="submission" date="2019-06" db="EMBL/GenBank/DDBJ databases">
        <title>A novel bacterium of genus Pontibacter, isolated from marine sediment.</title>
        <authorList>
            <person name="Huang H."/>
            <person name="Mo K."/>
            <person name="Hu Y."/>
        </authorList>
    </citation>
    <scope>NUCLEOTIDE SEQUENCE [LARGE SCALE GENOMIC DNA]</scope>
    <source>
        <strain evidence="4 5">HB172049</strain>
    </source>
</reference>
<dbReference type="GO" id="GO:0005524">
    <property type="term" value="F:ATP binding"/>
    <property type="evidence" value="ECO:0007669"/>
    <property type="project" value="UniProtKB-KW"/>
</dbReference>
<dbReference type="Gene3D" id="1.10.3290.10">
    <property type="entry name" value="Fido-like domain"/>
    <property type="match status" value="1"/>
</dbReference>
<comment type="caution">
    <text evidence="4">The sequence shown here is derived from an EMBL/GenBank/DDBJ whole genome shotgun (WGS) entry which is preliminary data.</text>
</comment>
<dbReference type="Gene3D" id="1.10.10.10">
    <property type="entry name" value="Winged helix-like DNA-binding domain superfamily/Winged helix DNA-binding domain"/>
    <property type="match status" value="1"/>
</dbReference>
<protein>
    <submittedName>
        <fullName evidence="4">Fic family protein</fullName>
    </submittedName>
</protein>
<sequence>MSFYIYQQPAWPQFTWDEHSLSRLLGEVRYVQGRSAGRMEGLGFSVREETMLQTLTQDVLKSTEIEGELLEPDQVRSSIARRLGMDIAGLIPSDRDVEGVVEMMLDATQNYQEPLTKERLCNWQSSLFPTGRSGMYKIIIGAWRDNEKGPMQVISGPLGRERVHFEAPDAPRLEREMEKFLDWFNGESVLDPVLKAGVAHLWFVTLHPFDDGNGRVARAITDMQLARAEKGGQRYYSMSAQIRQERNAYYHILEKTQKGTLDITPWLEWFLFCLISALHAAEEKLEAVLQKARFWDLHAETPLNERQRLLIRKLQDGFVGKLTSSKWAKIAKCSQDTAGRDIQDLIGKGILRKDAAGGRSTSYSLVNDEQAF</sequence>
<dbReference type="EMBL" id="VFRQ01000012">
    <property type="protein sequence ID" value="TPE42477.1"/>
    <property type="molecule type" value="Genomic_DNA"/>
</dbReference>
<dbReference type="InterPro" id="IPR036597">
    <property type="entry name" value="Fido-like_dom_sf"/>
</dbReference>
<accession>A0A501W6N3</accession>
<dbReference type="InterPro" id="IPR025230">
    <property type="entry name" value="DUF4172"/>
</dbReference>
<keyword evidence="2" id="KW-0067">ATP-binding</keyword>
<dbReference type="Proteomes" id="UP000316727">
    <property type="component" value="Unassembled WGS sequence"/>
</dbReference>
<keyword evidence="5" id="KW-1185">Reference proteome</keyword>
<feature type="domain" description="Fido" evidence="3">
    <location>
        <begin position="115"/>
        <end position="272"/>
    </location>
</feature>
<dbReference type="SUPFAM" id="SSF140931">
    <property type="entry name" value="Fic-like"/>
    <property type="match status" value="1"/>
</dbReference>
<dbReference type="RefSeq" id="WP_140623245.1">
    <property type="nucleotide sequence ID" value="NZ_VFRQ01000012.1"/>
</dbReference>
<dbReference type="OrthoDB" id="9814400at2"/>
<dbReference type="InterPro" id="IPR036388">
    <property type="entry name" value="WH-like_DNA-bd_sf"/>
</dbReference>
<proteinExistence type="predicted"/>
<evidence type="ECO:0000313" key="4">
    <source>
        <dbReference type="EMBL" id="TPE42477.1"/>
    </source>
</evidence>
<dbReference type="Pfam" id="PF13776">
    <property type="entry name" value="DUF4172"/>
    <property type="match status" value="1"/>
</dbReference>
<evidence type="ECO:0000313" key="5">
    <source>
        <dbReference type="Proteomes" id="UP000316727"/>
    </source>
</evidence>
<evidence type="ECO:0000256" key="1">
    <source>
        <dbReference type="PIRSR" id="PIRSR640198-1"/>
    </source>
</evidence>
<organism evidence="4 5">
    <name type="scientific">Pontibacter mangrovi</name>
    <dbReference type="NCBI Taxonomy" id="2589816"/>
    <lineage>
        <taxon>Bacteria</taxon>
        <taxon>Pseudomonadati</taxon>
        <taxon>Bacteroidota</taxon>
        <taxon>Cytophagia</taxon>
        <taxon>Cytophagales</taxon>
        <taxon>Hymenobacteraceae</taxon>
        <taxon>Pontibacter</taxon>
    </lineage>
</organism>
<evidence type="ECO:0000259" key="3">
    <source>
        <dbReference type="PROSITE" id="PS51459"/>
    </source>
</evidence>
<dbReference type="InterPro" id="IPR040198">
    <property type="entry name" value="Fido_containing"/>
</dbReference>
<keyword evidence="2" id="KW-0547">Nucleotide-binding</keyword>
<feature type="active site" evidence="1">
    <location>
        <position position="207"/>
    </location>
</feature>
<gene>
    <name evidence="4" type="ORF">FJM65_17895</name>
</gene>
<feature type="binding site" evidence="2">
    <location>
        <begin position="211"/>
        <end position="218"/>
    </location>
    <ligand>
        <name>ATP</name>
        <dbReference type="ChEBI" id="CHEBI:30616"/>
    </ligand>
</feature>
<dbReference type="PANTHER" id="PTHR13504:SF33">
    <property type="entry name" value="FIC FAMILY PROTEIN"/>
    <property type="match status" value="1"/>
</dbReference>
<dbReference type="PROSITE" id="PS51459">
    <property type="entry name" value="FIDO"/>
    <property type="match status" value="1"/>
</dbReference>
<evidence type="ECO:0000256" key="2">
    <source>
        <dbReference type="PIRSR" id="PIRSR640198-2"/>
    </source>
</evidence>
<dbReference type="Pfam" id="PF02661">
    <property type="entry name" value="Fic"/>
    <property type="match status" value="1"/>
</dbReference>
<dbReference type="PANTHER" id="PTHR13504">
    <property type="entry name" value="FIDO DOMAIN-CONTAINING PROTEIN DDB_G0283145"/>
    <property type="match status" value="1"/>
</dbReference>
<dbReference type="InterPro" id="IPR003812">
    <property type="entry name" value="Fido"/>
</dbReference>